<reference evidence="1" key="1">
    <citation type="journal article" date="2015" name="Nature">
        <title>Complex archaea that bridge the gap between prokaryotes and eukaryotes.</title>
        <authorList>
            <person name="Spang A."/>
            <person name="Saw J.H."/>
            <person name="Jorgensen S.L."/>
            <person name="Zaremba-Niedzwiedzka K."/>
            <person name="Martijn J."/>
            <person name="Lind A.E."/>
            <person name="van Eijk R."/>
            <person name="Schleper C."/>
            <person name="Guy L."/>
            <person name="Ettema T.J."/>
        </authorList>
    </citation>
    <scope>NUCLEOTIDE SEQUENCE</scope>
</reference>
<dbReference type="AlphaFoldDB" id="A0A0F9ETX1"/>
<sequence length="28" mass="3110">MNSEKQLHVFQVEELAQYAKEAANSGMG</sequence>
<comment type="caution">
    <text evidence="1">The sequence shown here is derived from an EMBL/GenBank/DDBJ whole genome shotgun (WGS) entry which is preliminary data.</text>
</comment>
<dbReference type="EMBL" id="LAZR01026123">
    <property type="protein sequence ID" value="KKL69731.1"/>
    <property type="molecule type" value="Genomic_DNA"/>
</dbReference>
<evidence type="ECO:0000313" key="1">
    <source>
        <dbReference type="EMBL" id="KKL69731.1"/>
    </source>
</evidence>
<accession>A0A0F9ETX1</accession>
<organism evidence="1">
    <name type="scientific">marine sediment metagenome</name>
    <dbReference type="NCBI Taxonomy" id="412755"/>
    <lineage>
        <taxon>unclassified sequences</taxon>
        <taxon>metagenomes</taxon>
        <taxon>ecological metagenomes</taxon>
    </lineage>
</organism>
<feature type="non-terminal residue" evidence="1">
    <location>
        <position position="28"/>
    </location>
</feature>
<gene>
    <name evidence="1" type="ORF">LCGC14_2112000</name>
</gene>
<proteinExistence type="predicted"/>
<name>A0A0F9ETX1_9ZZZZ</name>
<protein>
    <submittedName>
        <fullName evidence="1">Uncharacterized protein</fullName>
    </submittedName>
</protein>